<evidence type="ECO:0000313" key="1">
    <source>
        <dbReference type="EMBL" id="MPC54414.1"/>
    </source>
</evidence>
<dbReference type="Proteomes" id="UP000324222">
    <property type="component" value="Unassembled WGS sequence"/>
</dbReference>
<comment type="caution">
    <text evidence="1">The sequence shown here is derived from an EMBL/GenBank/DDBJ whole genome shotgun (WGS) entry which is preliminary data.</text>
</comment>
<organism evidence="1 2">
    <name type="scientific">Portunus trituberculatus</name>
    <name type="common">Swimming crab</name>
    <name type="synonym">Neptunus trituberculatus</name>
    <dbReference type="NCBI Taxonomy" id="210409"/>
    <lineage>
        <taxon>Eukaryota</taxon>
        <taxon>Metazoa</taxon>
        <taxon>Ecdysozoa</taxon>
        <taxon>Arthropoda</taxon>
        <taxon>Crustacea</taxon>
        <taxon>Multicrustacea</taxon>
        <taxon>Malacostraca</taxon>
        <taxon>Eumalacostraca</taxon>
        <taxon>Eucarida</taxon>
        <taxon>Decapoda</taxon>
        <taxon>Pleocyemata</taxon>
        <taxon>Brachyura</taxon>
        <taxon>Eubrachyura</taxon>
        <taxon>Portunoidea</taxon>
        <taxon>Portunidae</taxon>
        <taxon>Portuninae</taxon>
        <taxon>Portunus</taxon>
    </lineage>
</organism>
<gene>
    <name evidence="1" type="ORF">E2C01_048330</name>
</gene>
<proteinExistence type="predicted"/>
<reference evidence="1 2" key="1">
    <citation type="submission" date="2019-05" db="EMBL/GenBank/DDBJ databases">
        <title>Another draft genome of Portunus trituberculatus and its Hox gene families provides insights of decapod evolution.</title>
        <authorList>
            <person name="Jeong J.-H."/>
            <person name="Song I."/>
            <person name="Kim S."/>
            <person name="Choi T."/>
            <person name="Kim D."/>
            <person name="Ryu S."/>
            <person name="Kim W."/>
        </authorList>
    </citation>
    <scope>NUCLEOTIDE SEQUENCE [LARGE SCALE GENOMIC DNA]</scope>
    <source>
        <tissue evidence="1">Muscle</tissue>
    </source>
</reference>
<protein>
    <submittedName>
        <fullName evidence="1">Uncharacterized protein</fullName>
    </submittedName>
</protein>
<evidence type="ECO:0000313" key="2">
    <source>
        <dbReference type="Proteomes" id="UP000324222"/>
    </source>
</evidence>
<keyword evidence="2" id="KW-1185">Reference proteome</keyword>
<accession>A0A5B7GD18</accession>
<name>A0A5B7GD18_PORTR</name>
<dbReference type="EMBL" id="VSRR010012336">
    <property type="protein sequence ID" value="MPC54414.1"/>
    <property type="molecule type" value="Genomic_DNA"/>
</dbReference>
<sequence length="49" mass="5564">MDLSLTNSGLGRKWEGTGCLAKWMMNGTEPVIMSLKILDEFMDGDDRWN</sequence>
<dbReference type="AlphaFoldDB" id="A0A5B7GD18"/>